<dbReference type="InterPro" id="IPR004513">
    <property type="entry name" value="FtsX"/>
</dbReference>
<gene>
    <name evidence="8" type="ORF">A2108_01020</name>
</gene>
<dbReference type="PANTHER" id="PTHR47755:SF1">
    <property type="entry name" value="CELL DIVISION PROTEIN FTSX"/>
    <property type="match status" value="1"/>
</dbReference>
<comment type="caution">
    <text evidence="8">The sequence shown here is derived from an EMBL/GenBank/DDBJ whole genome shotgun (WGS) entry which is preliminary data.</text>
</comment>
<protein>
    <recommendedName>
        <fullName evidence="7">ABC3 transporter permease C-terminal domain-containing protein</fullName>
    </recommendedName>
</protein>
<dbReference type="AlphaFoldDB" id="A0A1F8DPW6"/>
<evidence type="ECO:0000313" key="8">
    <source>
        <dbReference type="EMBL" id="OGM89865.1"/>
    </source>
</evidence>
<name>A0A1F8DPW6_9BACT</name>
<dbReference type="GO" id="GO:0051301">
    <property type="term" value="P:cell division"/>
    <property type="evidence" value="ECO:0007669"/>
    <property type="project" value="InterPro"/>
</dbReference>
<evidence type="ECO:0000256" key="3">
    <source>
        <dbReference type="ARBA" id="ARBA00022692"/>
    </source>
</evidence>
<organism evidence="8 9">
    <name type="scientific">Candidatus Wolfebacteria bacterium GWA1_42_9</name>
    <dbReference type="NCBI Taxonomy" id="1802553"/>
    <lineage>
        <taxon>Bacteria</taxon>
        <taxon>Candidatus Wolfeibacteriota</taxon>
    </lineage>
</organism>
<keyword evidence="4 6" id="KW-1133">Transmembrane helix</keyword>
<evidence type="ECO:0000256" key="4">
    <source>
        <dbReference type="ARBA" id="ARBA00022989"/>
    </source>
</evidence>
<evidence type="ECO:0000259" key="7">
    <source>
        <dbReference type="Pfam" id="PF02687"/>
    </source>
</evidence>
<dbReference type="EMBL" id="MGIN01000010">
    <property type="protein sequence ID" value="OGM89865.1"/>
    <property type="molecule type" value="Genomic_DNA"/>
</dbReference>
<evidence type="ECO:0000256" key="2">
    <source>
        <dbReference type="ARBA" id="ARBA00022475"/>
    </source>
</evidence>
<feature type="transmembrane region" description="Helical" evidence="6">
    <location>
        <begin position="108"/>
        <end position="130"/>
    </location>
</feature>
<evidence type="ECO:0000256" key="5">
    <source>
        <dbReference type="ARBA" id="ARBA00023136"/>
    </source>
</evidence>
<feature type="domain" description="ABC3 transporter permease C-terminal" evidence="7">
    <location>
        <begin position="59"/>
        <end position="178"/>
    </location>
</feature>
<proteinExistence type="predicted"/>
<dbReference type="Proteomes" id="UP000178303">
    <property type="component" value="Unassembled WGS sequence"/>
</dbReference>
<dbReference type="PANTHER" id="PTHR47755">
    <property type="entry name" value="CELL DIVISION PROTEIN FTSX"/>
    <property type="match status" value="1"/>
</dbReference>
<keyword evidence="2" id="KW-1003">Cell membrane</keyword>
<reference evidence="8 9" key="1">
    <citation type="journal article" date="2016" name="Nat. Commun.">
        <title>Thousands of microbial genomes shed light on interconnected biogeochemical processes in an aquifer system.</title>
        <authorList>
            <person name="Anantharaman K."/>
            <person name="Brown C.T."/>
            <person name="Hug L.A."/>
            <person name="Sharon I."/>
            <person name="Castelle C.J."/>
            <person name="Probst A.J."/>
            <person name="Thomas B.C."/>
            <person name="Singh A."/>
            <person name="Wilkins M.J."/>
            <person name="Karaoz U."/>
            <person name="Brodie E.L."/>
            <person name="Williams K.H."/>
            <person name="Hubbard S.S."/>
            <person name="Banfield J.F."/>
        </authorList>
    </citation>
    <scope>NUCLEOTIDE SEQUENCE [LARGE SCALE GENOMIC DNA]</scope>
</reference>
<evidence type="ECO:0000256" key="1">
    <source>
        <dbReference type="ARBA" id="ARBA00004651"/>
    </source>
</evidence>
<keyword evidence="3 6" id="KW-0812">Transmembrane</keyword>
<sequence length="179" mass="19620">MASLNIKARDSEEYPVIAGYLNNDSIKPFVNKVSYSQNAAVINRLNKILSISRKGGLALTAIMTLIAILITFNTVRLAIYSSRESINIMRLVGGSNFFIRSPFLVEGMIYGVISAVISLLVITPVVYFVSPYASIMVPELNLWGDFLSGLIPLLFYQLLFGVGVGLVSSFIAIGKYLKD</sequence>
<evidence type="ECO:0000256" key="6">
    <source>
        <dbReference type="SAM" id="Phobius"/>
    </source>
</evidence>
<feature type="transmembrane region" description="Helical" evidence="6">
    <location>
        <begin position="57"/>
        <end position="79"/>
    </location>
</feature>
<comment type="subcellular location">
    <subcellularLocation>
        <location evidence="1">Cell membrane</location>
        <topology evidence="1">Multi-pass membrane protein</topology>
    </subcellularLocation>
</comment>
<keyword evidence="5 6" id="KW-0472">Membrane</keyword>
<accession>A0A1F8DPW6</accession>
<feature type="transmembrane region" description="Helical" evidence="6">
    <location>
        <begin position="150"/>
        <end position="173"/>
    </location>
</feature>
<dbReference type="InterPro" id="IPR003838">
    <property type="entry name" value="ABC3_permease_C"/>
</dbReference>
<dbReference type="Pfam" id="PF02687">
    <property type="entry name" value="FtsX"/>
    <property type="match status" value="1"/>
</dbReference>
<evidence type="ECO:0000313" key="9">
    <source>
        <dbReference type="Proteomes" id="UP000178303"/>
    </source>
</evidence>
<dbReference type="GO" id="GO:0005886">
    <property type="term" value="C:plasma membrane"/>
    <property type="evidence" value="ECO:0007669"/>
    <property type="project" value="UniProtKB-SubCell"/>
</dbReference>